<dbReference type="GO" id="GO:0046654">
    <property type="term" value="P:tetrahydrofolate biosynthetic process"/>
    <property type="evidence" value="ECO:0007669"/>
    <property type="project" value="UniProtKB-UniPathway"/>
</dbReference>
<dbReference type="EC" id="2.7.6.3" evidence="3"/>
<dbReference type="GO" id="GO:0046656">
    <property type="term" value="P:folic acid biosynthetic process"/>
    <property type="evidence" value="ECO:0007669"/>
    <property type="project" value="UniProtKB-KW"/>
</dbReference>
<comment type="similarity">
    <text evidence="2">Belongs to the HPPK family.</text>
</comment>
<evidence type="ECO:0000256" key="8">
    <source>
        <dbReference type="ARBA" id="ARBA00022840"/>
    </source>
</evidence>
<evidence type="ECO:0000259" key="13">
    <source>
        <dbReference type="Pfam" id="PF01288"/>
    </source>
</evidence>
<keyword evidence="8" id="KW-0067">ATP-binding</keyword>
<evidence type="ECO:0000256" key="4">
    <source>
        <dbReference type="ARBA" id="ARBA00016218"/>
    </source>
</evidence>
<keyword evidence="5 14" id="KW-0808">Transferase</keyword>
<comment type="pathway">
    <text evidence="1">Cofactor biosynthesis; tetrahydrofolate biosynthesis; 2-amino-4-hydroxy-6-hydroxymethyl-7,8-dihydropteridine diphosphate from 7,8-dihydroneopterin triphosphate: step 4/4.</text>
</comment>
<dbReference type="SUPFAM" id="SSF55083">
    <property type="entry name" value="6-hydroxymethyl-7,8-dihydropterin pyrophosphokinase, HPPK"/>
    <property type="match status" value="1"/>
</dbReference>
<sequence>MRAESAAGGTLAFVGLGANLGDMRQSLQQALQALAVLPGTDLLACSSAYRSAPVDAGGPDFLNAVAQLRTQLSPLDLLDVLQAIELAQGRERPYVNAPRTLDLDLLLFGELSLQTPRLSLPHPRLHRRAFVLQPLLELQPGLSAPGLGGLAAYLPALQDQAISRLGPLWPSG</sequence>
<dbReference type="GO" id="GO:0005524">
    <property type="term" value="F:ATP binding"/>
    <property type="evidence" value="ECO:0007669"/>
    <property type="project" value="UniProtKB-KW"/>
</dbReference>
<evidence type="ECO:0000256" key="7">
    <source>
        <dbReference type="ARBA" id="ARBA00022777"/>
    </source>
</evidence>
<evidence type="ECO:0000313" key="15">
    <source>
        <dbReference type="Proteomes" id="UP000562027"/>
    </source>
</evidence>
<dbReference type="PANTHER" id="PTHR43071">
    <property type="entry name" value="2-AMINO-4-HYDROXY-6-HYDROXYMETHYLDIHYDROPTERIDINE PYROPHOSPHOKINASE"/>
    <property type="match status" value="1"/>
</dbReference>
<evidence type="ECO:0000256" key="9">
    <source>
        <dbReference type="ARBA" id="ARBA00022909"/>
    </source>
</evidence>
<keyword evidence="9" id="KW-0289">Folate biosynthesis</keyword>
<protein>
    <recommendedName>
        <fullName evidence="4">2-amino-4-hydroxy-6-hydroxymethyldihydropteridine pyrophosphokinase</fullName>
        <ecNumber evidence="3">2.7.6.3</ecNumber>
    </recommendedName>
    <alternativeName>
        <fullName evidence="11">6-hydroxymethyl-7,8-dihydropterin pyrophosphokinase</fullName>
    </alternativeName>
    <alternativeName>
        <fullName evidence="12">7,8-dihydro-6-hydroxymethylpterin-pyrophosphokinase</fullName>
    </alternativeName>
</protein>
<dbReference type="UniPathway" id="UPA00077">
    <property type="reaction ID" value="UER00155"/>
</dbReference>
<dbReference type="NCBIfam" id="TIGR01498">
    <property type="entry name" value="folK"/>
    <property type="match status" value="1"/>
</dbReference>
<evidence type="ECO:0000256" key="12">
    <source>
        <dbReference type="ARBA" id="ARBA00033413"/>
    </source>
</evidence>
<accession>A0A840L7Z5</accession>
<keyword evidence="6" id="KW-0547">Nucleotide-binding</keyword>
<dbReference type="InterPro" id="IPR000550">
    <property type="entry name" value="Hppk"/>
</dbReference>
<dbReference type="Proteomes" id="UP000562027">
    <property type="component" value="Unassembled WGS sequence"/>
</dbReference>
<dbReference type="Pfam" id="PF01288">
    <property type="entry name" value="HPPK"/>
    <property type="match status" value="1"/>
</dbReference>
<evidence type="ECO:0000313" key="14">
    <source>
        <dbReference type="EMBL" id="MBB4843891.1"/>
    </source>
</evidence>
<name>A0A840L7Z5_9BURK</name>
<dbReference type="EMBL" id="JACHLP010000004">
    <property type="protein sequence ID" value="MBB4843891.1"/>
    <property type="molecule type" value="Genomic_DNA"/>
</dbReference>
<dbReference type="AlphaFoldDB" id="A0A840L7Z5"/>
<reference evidence="14 15" key="1">
    <citation type="submission" date="2020-08" db="EMBL/GenBank/DDBJ databases">
        <title>Functional genomics of gut bacteria from endangered species of beetles.</title>
        <authorList>
            <person name="Carlos-Shanley C."/>
        </authorList>
    </citation>
    <scope>NUCLEOTIDE SEQUENCE [LARGE SCALE GENOMIC DNA]</scope>
    <source>
        <strain evidence="14 15">S00239</strain>
    </source>
</reference>
<proteinExistence type="inferred from homology"/>
<evidence type="ECO:0000256" key="2">
    <source>
        <dbReference type="ARBA" id="ARBA00005810"/>
    </source>
</evidence>
<dbReference type="RefSeq" id="WP_184299550.1">
    <property type="nucleotide sequence ID" value="NZ_JACHLP010000004.1"/>
</dbReference>
<evidence type="ECO:0000256" key="11">
    <source>
        <dbReference type="ARBA" id="ARBA00029766"/>
    </source>
</evidence>
<dbReference type="CDD" id="cd00483">
    <property type="entry name" value="HPPK"/>
    <property type="match status" value="1"/>
</dbReference>
<dbReference type="InterPro" id="IPR035907">
    <property type="entry name" value="Hppk_sf"/>
</dbReference>
<evidence type="ECO:0000256" key="10">
    <source>
        <dbReference type="ARBA" id="ARBA00029409"/>
    </source>
</evidence>
<keyword evidence="7 14" id="KW-0418">Kinase</keyword>
<evidence type="ECO:0000256" key="3">
    <source>
        <dbReference type="ARBA" id="ARBA00013253"/>
    </source>
</evidence>
<evidence type="ECO:0000256" key="6">
    <source>
        <dbReference type="ARBA" id="ARBA00022741"/>
    </source>
</evidence>
<feature type="domain" description="7,8-dihydro-6-hydroxymethylpterin-pyrophosphokinase" evidence="13">
    <location>
        <begin position="13"/>
        <end position="140"/>
    </location>
</feature>
<dbReference type="GO" id="GO:0016301">
    <property type="term" value="F:kinase activity"/>
    <property type="evidence" value="ECO:0007669"/>
    <property type="project" value="UniProtKB-KW"/>
</dbReference>
<comment type="caution">
    <text evidence="14">The sequence shown here is derived from an EMBL/GenBank/DDBJ whole genome shotgun (WGS) entry which is preliminary data.</text>
</comment>
<gene>
    <name evidence="14" type="ORF">HNP55_002414</name>
</gene>
<comment type="function">
    <text evidence="10">Catalyzes the transfer of pyrophosphate from adenosine triphosphate (ATP) to 6-hydroxymethyl-7,8-dihydropterin, an enzymatic step in folate biosynthesis pathway.</text>
</comment>
<dbReference type="Gene3D" id="3.30.70.560">
    <property type="entry name" value="7,8-Dihydro-6-hydroxymethylpterin-pyrophosphokinase HPPK"/>
    <property type="match status" value="1"/>
</dbReference>
<keyword evidence="15" id="KW-1185">Reference proteome</keyword>
<evidence type="ECO:0000256" key="5">
    <source>
        <dbReference type="ARBA" id="ARBA00022679"/>
    </source>
</evidence>
<organism evidence="14 15">
    <name type="scientific">Roseateles oligotrophus</name>
    <dbReference type="NCBI Taxonomy" id="1769250"/>
    <lineage>
        <taxon>Bacteria</taxon>
        <taxon>Pseudomonadati</taxon>
        <taxon>Pseudomonadota</taxon>
        <taxon>Betaproteobacteria</taxon>
        <taxon>Burkholderiales</taxon>
        <taxon>Sphaerotilaceae</taxon>
        <taxon>Roseateles</taxon>
    </lineage>
</organism>
<dbReference type="PANTHER" id="PTHR43071:SF1">
    <property type="entry name" value="2-AMINO-4-HYDROXY-6-HYDROXYMETHYLDIHYDROPTERIDINE PYROPHOSPHOKINASE"/>
    <property type="match status" value="1"/>
</dbReference>
<dbReference type="GO" id="GO:0003848">
    <property type="term" value="F:2-amino-4-hydroxy-6-hydroxymethyldihydropteridine diphosphokinase activity"/>
    <property type="evidence" value="ECO:0007669"/>
    <property type="project" value="UniProtKB-EC"/>
</dbReference>
<evidence type="ECO:0000256" key="1">
    <source>
        <dbReference type="ARBA" id="ARBA00005051"/>
    </source>
</evidence>